<comment type="similarity">
    <text evidence="1">Belongs to the NSRP1 family.</text>
</comment>
<feature type="compositionally biased region" description="Basic residues" evidence="5">
    <location>
        <begin position="197"/>
        <end position="223"/>
    </location>
</feature>
<keyword evidence="8" id="KW-1185">Reference proteome</keyword>
<reference evidence="7" key="1">
    <citation type="submission" date="2022-01" db="EMBL/GenBank/DDBJ databases">
        <authorList>
            <person name="Braso-Vives M."/>
        </authorList>
    </citation>
    <scope>NUCLEOTIDE SEQUENCE</scope>
</reference>
<dbReference type="InterPro" id="IPR018612">
    <property type="entry name" value="NSRP1_N"/>
</dbReference>
<evidence type="ECO:0000256" key="2">
    <source>
        <dbReference type="ARBA" id="ARBA00020556"/>
    </source>
</evidence>
<sequence length="223" mass="26156">MASNPTKSYGLTIPKKGLQKPTAMVARPSIFGDDSDEDTAHEAINRSLLNDAAKKKIRKQTQLQMAKALEEDASVYEYDSVYDDMKKQKEERAAATTGHRVEKKPKYIKALLSAAQRRKLEEDRRMERKVQKEREEEGQEFADKDAFVTSAYKKKLQELREEEERERREAEEEARNDVTKQKDMSGFYRHLLAQTMGRRRRVGHRSRSSRKRWTTKLQPHLRK</sequence>
<dbReference type="EMBL" id="OV696688">
    <property type="protein sequence ID" value="CAH1258795.1"/>
    <property type="molecule type" value="Genomic_DNA"/>
</dbReference>
<dbReference type="Proteomes" id="UP000838412">
    <property type="component" value="Chromosome 3"/>
</dbReference>
<evidence type="ECO:0000313" key="8">
    <source>
        <dbReference type="Proteomes" id="UP000838412"/>
    </source>
</evidence>
<evidence type="ECO:0000256" key="1">
    <source>
        <dbReference type="ARBA" id="ARBA00010126"/>
    </source>
</evidence>
<organism evidence="7 8">
    <name type="scientific">Branchiostoma lanceolatum</name>
    <name type="common">Common lancelet</name>
    <name type="synonym">Amphioxus lanceolatum</name>
    <dbReference type="NCBI Taxonomy" id="7740"/>
    <lineage>
        <taxon>Eukaryota</taxon>
        <taxon>Metazoa</taxon>
        <taxon>Chordata</taxon>
        <taxon>Cephalochordata</taxon>
        <taxon>Leptocardii</taxon>
        <taxon>Amphioxiformes</taxon>
        <taxon>Branchiostomatidae</taxon>
        <taxon>Branchiostoma</taxon>
    </lineage>
</organism>
<evidence type="ECO:0000313" key="7">
    <source>
        <dbReference type="EMBL" id="CAH1258795.1"/>
    </source>
</evidence>
<dbReference type="PANTHER" id="PTHR31938">
    <property type="entry name" value="NUCLEAR SPECKLE SPLICING REGULATORY PROTEIN 1"/>
    <property type="match status" value="1"/>
</dbReference>
<dbReference type="GO" id="GO:0000381">
    <property type="term" value="P:regulation of alternative mRNA splicing, via spliceosome"/>
    <property type="evidence" value="ECO:0007669"/>
    <property type="project" value="InterPro"/>
</dbReference>
<dbReference type="OrthoDB" id="446635at2759"/>
<dbReference type="PANTHER" id="PTHR31938:SF4">
    <property type="entry name" value="NUCLEAR SPECKLE SPLICING REGULATORY PROTEIN 1"/>
    <property type="match status" value="1"/>
</dbReference>
<protein>
    <recommendedName>
        <fullName evidence="2">Nuclear speckle splicing regulatory protein 1</fullName>
    </recommendedName>
    <alternativeName>
        <fullName evidence="4">Coiled-coil domain-containing protein 55</fullName>
    </alternativeName>
</protein>
<evidence type="ECO:0000256" key="3">
    <source>
        <dbReference type="ARBA" id="ARBA00023054"/>
    </source>
</evidence>
<evidence type="ECO:0000256" key="4">
    <source>
        <dbReference type="ARBA" id="ARBA00030718"/>
    </source>
</evidence>
<proteinExistence type="inferred from homology"/>
<feature type="region of interest" description="Disordered" evidence="5">
    <location>
        <begin position="118"/>
        <end position="144"/>
    </location>
</feature>
<feature type="region of interest" description="Disordered" evidence="5">
    <location>
        <begin position="1"/>
        <end position="20"/>
    </location>
</feature>
<dbReference type="InterPro" id="IPR042816">
    <property type="entry name" value="Nsrp1"/>
</dbReference>
<dbReference type="AlphaFoldDB" id="A0A8J9ZSM2"/>
<feature type="domain" description="Nuclear speckle splicing regulatory protein 1 N-terminal" evidence="6">
    <location>
        <begin position="62"/>
        <end position="181"/>
    </location>
</feature>
<feature type="region of interest" description="Disordered" evidence="5">
    <location>
        <begin position="158"/>
        <end position="223"/>
    </location>
</feature>
<keyword evidence="3" id="KW-0175">Coiled coil</keyword>
<feature type="compositionally biased region" description="Basic and acidic residues" evidence="5">
    <location>
        <begin position="165"/>
        <end position="183"/>
    </location>
</feature>
<evidence type="ECO:0000259" key="6">
    <source>
        <dbReference type="Pfam" id="PF09745"/>
    </source>
</evidence>
<evidence type="ECO:0000256" key="5">
    <source>
        <dbReference type="SAM" id="MobiDB-lite"/>
    </source>
</evidence>
<dbReference type="Pfam" id="PF09745">
    <property type="entry name" value="NSRP1_N"/>
    <property type="match status" value="1"/>
</dbReference>
<accession>A0A8J9ZSM2</accession>
<name>A0A8J9ZSM2_BRALA</name>
<gene>
    <name evidence="7" type="primary">NSRP1</name>
    <name evidence="7" type="ORF">BLAG_LOCUS16240</name>
</gene>